<protein>
    <submittedName>
        <fullName evidence="1">Uncharacterized protein</fullName>
    </submittedName>
</protein>
<name>A0A6H1ZWJ6_9ZZZZ</name>
<organism evidence="1">
    <name type="scientific">viral metagenome</name>
    <dbReference type="NCBI Taxonomy" id="1070528"/>
    <lineage>
        <taxon>unclassified sequences</taxon>
        <taxon>metagenomes</taxon>
        <taxon>organismal metagenomes</taxon>
    </lineage>
</organism>
<sequence length="89" mass="10208">MNARQLGRFSITNDMLINQPEVVAEIFAILKIIPVRAEQMFATDTIEYTAISERFEEVLRGHIPPLYKFNIDQSEAGNVELVEVERVVE</sequence>
<gene>
    <name evidence="1" type="ORF">TM448A02608_0004</name>
</gene>
<dbReference type="AlphaFoldDB" id="A0A6H1ZWJ6"/>
<accession>A0A6H1ZWJ6</accession>
<dbReference type="EMBL" id="MT144329">
    <property type="protein sequence ID" value="QJA52303.1"/>
    <property type="molecule type" value="Genomic_DNA"/>
</dbReference>
<proteinExistence type="predicted"/>
<evidence type="ECO:0000313" key="1">
    <source>
        <dbReference type="EMBL" id="QJA52303.1"/>
    </source>
</evidence>
<reference evidence="1" key="1">
    <citation type="submission" date="2020-03" db="EMBL/GenBank/DDBJ databases">
        <title>The deep terrestrial virosphere.</title>
        <authorList>
            <person name="Holmfeldt K."/>
            <person name="Nilsson E."/>
            <person name="Simone D."/>
            <person name="Lopez-Fernandez M."/>
            <person name="Wu X."/>
            <person name="de Brujin I."/>
            <person name="Lundin D."/>
            <person name="Andersson A."/>
            <person name="Bertilsson S."/>
            <person name="Dopson M."/>
        </authorList>
    </citation>
    <scope>NUCLEOTIDE SEQUENCE</scope>
    <source>
        <strain evidence="1">TM448A02608</strain>
    </source>
</reference>